<gene>
    <name evidence="1" type="ORF">QBC32DRAFT_190008</name>
</gene>
<organism evidence="1 2">
    <name type="scientific">Pseudoneurospora amorphoporcata</name>
    <dbReference type="NCBI Taxonomy" id="241081"/>
    <lineage>
        <taxon>Eukaryota</taxon>
        <taxon>Fungi</taxon>
        <taxon>Dikarya</taxon>
        <taxon>Ascomycota</taxon>
        <taxon>Pezizomycotina</taxon>
        <taxon>Sordariomycetes</taxon>
        <taxon>Sordariomycetidae</taxon>
        <taxon>Sordariales</taxon>
        <taxon>Sordariaceae</taxon>
        <taxon>Pseudoneurospora</taxon>
    </lineage>
</organism>
<dbReference type="AlphaFoldDB" id="A0AAN6NLP5"/>
<reference evidence="1" key="1">
    <citation type="journal article" date="2023" name="Mol. Phylogenet. Evol.">
        <title>Genome-scale phylogeny and comparative genomics of the fungal order Sordariales.</title>
        <authorList>
            <person name="Hensen N."/>
            <person name="Bonometti L."/>
            <person name="Westerberg I."/>
            <person name="Brannstrom I.O."/>
            <person name="Guillou S."/>
            <person name="Cros-Aarteil S."/>
            <person name="Calhoun S."/>
            <person name="Haridas S."/>
            <person name="Kuo A."/>
            <person name="Mondo S."/>
            <person name="Pangilinan J."/>
            <person name="Riley R."/>
            <person name="LaButti K."/>
            <person name="Andreopoulos B."/>
            <person name="Lipzen A."/>
            <person name="Chen C."/>
            <person name="Yan M."/>
            <person name="Daum C."/>
            <person name="Ng V."/>
            <person name="Clum A."/>
            <person name="Steindorff A."/>
            <person name="Ohm R.A."/>
            <person name="Martin F."/>
            <person name="Silar P."/>
            <person name="Natvig D.O."/>
            <person name="Lalanne C."/>
            <person name="Gautier V."/>
            <person name="Ament-Velasquez S.L."/>
            <person name="Kruys A."/>
            <person name="Hutchinson M.I."/>
            <person name="Powell A.J."/>
            <person name="Barry K."/>
            <person name="Miller A.N."/>
            <person name="Grigoriev I.V."/>
            <person name="Debuchy R."/>
            <person name="Gladieux P."/>
            <person name="Hiltunen Thoren M."/>
            <person name="Johannesson H."/>
        </authorList>
    </citation>
    <scope>NUCLEOTIDE SEQUENCE</scope>
    <source>
        <strain evidence="1">CBS 626.80</strain>
    </source>
</reference>
<accession>A0AAN6NLP5</accession>
<reference evidence="1" key="2">
    <citation type="submission" date="2023-06" db="EMBL/GenBank/DDBJ databases">
        <authorList>
            <consortium name="Lawrence Berkeley National Laboratory"/>
            <person name="Mondo S.J."/>
            <person name="Hensen N."/>
            <person name="Bonometti L."/>
            <person name="Westerberg I."/>
            <person name="Brannstrom I.O."/>
            <person name="Guillou S."/>
            <person name="Cros-Aarteil S."/>
            <person name="Calhoun S."/>
            <person name="Haridas S."/>
            <person name="Kuo A."/>
            <person name="Pangilinan J."/>
            <person name="Riley R."/>
            <person name="Labutti K."/>
            <person name="Andreopoulos B."/>
            <person name="Lipzen A."/>
            <person name="Chen C."/>
            <person name="Yanf M."/>
            <person name="Daum C."/>
            <person name="Ng V."/>
            <person name="Clum A."/>
            <person name="Steindorff A."/>
            <person name="Ohm R."/>
            <person name="Martin F."/>
            <person name="Silar P."/>
            <person name="Natvig D."/>
            <person name="Lalanne C."/>
            <person name="Gautier V."/>
            <person name="Ament-Velasquez S.L."/>
            <person name="Kruys A."/>
            <person name="Hutchinson M.I."/>
            <person name="Powell A.J."/>
            <person name="Barry K."/>
            <person name="Miller A.N."/>
            <person name="Grigoriev I.V."/>
            <person name="Debuchy R."/>
            <person name="Gladieux P."/>
            <person name="Thoren M.H."/>
            <person name="Johannesson H."/>
        </authorList>
    </citation>
    <scope>NUCLEOTIDE SEQUENCE</scope>
    <source>
        <strain evidence="1">CBS 626.80</strain>
    </source>
</reference>
<dbReference type="Proteomes" id="UP001303222">
    <property type="component" value="Unassembled WGS sequence"/>
</dbReference>
<protein>
    <submittedName>
        <fullName evidence="1">Uncharacterized protein</fullName>
    </submittedName>
</protein>
<proteinExistence type="predicted"/>
<keyword evidence="2" id="KW-1185">Reference proteome</keyword>
<sequence>MTQPKTPPPFLETFSLPSPSSAPFHLRQAQLSGRGIYYTKYLPLPFTPDTYSVYLVHLTGRCSWLLGGVCDERQS</sequence>
<dbReference type="EMBL" id="MU859300">
    <property type="protein sequence ID" value="KAK3947910.1"/>
    <property type="molecule type" value="Genomic_DNA"/>
</dbReference>
<evidence type="ECO:0000313" key="2">
    <source>
        <dbReference type="Proteomes" id="UP001303222"/>
    </source>
</evidence>
<feature type="non-terminal residue" evidence="1">
    <location>
        <position position="75"/>
    </location>
</feature>
<evidence type="ECO:0000313" key="1">
    <source>
        <dbReference type="EMBL" id="KAK3947910.1"/>
    </source>
</evidence>
<name>A0AAN6NLP5_9PEZI</name>
<comment type="caution">
    <text evidence="1">The sequence shown here is derived from an EMBL/GenBank/DDBJ whole genome shotgun (WGS) entry which is preliminary data.</text>
</comment>